<protein>
    <submittedName>
        <fullName evidence="5">LysM domain-containing protein-like protein 1</fullName>
    </submittedName>
</protein>
<comment type="caution">
    <text evidence="5">The sequence shown here is derived from an EMBL/GenBank/DDBJ whole genome shotgun (WGS) entry which is preliminary data.</text>
</comment>
<dbReference type="PROSITE" id="PS51782">
    <property type="entry name" value="LYSM"/>
    <property type="match status" value="1"/>
</dbReference>
<dbReference type="AlphaFoldDB" id="A0A9P6KMU8"/>
<evidence type="ECO:0000313" key="6">
    <source>
        <dbReference type="Proteomes" id="UP000756921"/>
    </source>
</evidence>
<evidence type="ECO:0000256" key="3">
    <source>
        <dbReference type="SAM" id="SignalP"/>
    </source>
</evidence>
<feature type="domain" description="LysM" evidence="4">
    <location>
        <begin position="60"/>
        <end position="107"/>
    </location>
</feature>
<dbReference type="Gene3D" id="3.10.350.10">
    <property type="entry name" value="LysM domain"/>
    <property type="match status" value="1"/>
</dbReference>
<accession>A0A9P6KMU8</accession>
<name>A0A9P6KMU8_9PLEO</name>
<dbReference type="PANTHER" id="PTHR34997">
    <property type="entry name" value="AM15"/>
    <property type="match status" value="1"/>
</dbReference>
<dbReference type="EMBL" id="WJXW01000010">
    <property type="protein sequence ID" value="KAF9732325.1"/>
    <property type="molecule type" value="Genomic_DNA"/>
</dbReference>
<feature type="chain" id="PRO_5040445583" evidence="3">
    <location>
        <begin position="21"/>
        <end position="201"/>
    </location>
</feature>
<dbReference type="PANTHER" id="PTHR34997:SF1">
    <property type="entry name" value="PEPTIDOGLYCAN-BINDING LYSIN DOMAIN"/>
    <property type="match status" value="1"/>
</dbReference>
<keyword evidence="2" id="KW-0843">Virulence</keyword>
<proteinExistence type="predicted"/>
<evidence type="ECO:0000256" key="1">
    <source>
        <dbReference type="ARBA" id="ARBA00022669"/>
    </source>
</evidence>
<organism evidence="5 6">
    <name type="scientific">Paraphaeosphaeria minitans</name>
    <dbReference type="NCBI Taxonomy" id="565426"/>
    <lineage>
        <taxon>Eukaryota</taxon>
        <taxon>Fungi</taxon>
        <taxon>Dikarya</taxon>
        <taxon>Ascomycota</taxon>
        <taxon>Pezizomycotina</taxon>
        <taxon>Dothideomycetes</taxon>
        <taxon>Pleosporomycetidae</taxon>
        <taxon>Pleosporales</taxon>
        <taxon>Massarineae</taxon>
        <taxon>Didymosphaeriaceae</taxon>
        <taxon>Paraphaeosphaeria</taxon>
    </lineage>
</organism>
<gene>
    <name evidence="5" type="ORF">PMIN01_09183</name>
</gene>
<feature type="signal peptide" evidence="3">
    <location>
        <begin position="1"/>
        <end position="20"/>
    </location>
</feature>
<evidence type="ECO:0000313" key="5">
    <source>
        <dbReference type="EMBL" id="KAF9732325.1"/>
    </source>
</evidence>
<evidence type="ECO:0000256" key="2">
    <source>
        <dbReference type="ARBA" id="ARBA00023026"/>
    </source>
</evidence>
<sequence>MLTLSTASIALLALASTVTASPLQTTTLKPRQASLPPTCTDFYSPLSGTVCIVRPTNCVANYTVTPGENCGTVVSRFANFTATDLYAWNPEIRQDCTGLQAYIPVCIGVPGYTYPGPLGDVFGGSKRTAGRTPVPIQPGIVASCGAFQYTDTTGQKPFATLLRENRLTQQQWNEWNWPGEDSKANWPVFAGYWSCIGLKQG</sequence>
<keyword evidence="3" id="KW-0732">Signal</keyword>
<dbReference type="InterPro" id="IPR036779">
    <property type="entry name" value="LysM_dom_sf"/>
</dbReference>
<reference evidence="5" key="1">
    <citation type="journal article" date="2020" name="Mol. Plant Microbe Interact.">
        <title>Genome Sequence of the Biocontrol Agent Coniothyrium minitans strain Conio (IMI 134523).</title>
        <authorList>
            <person name="Patel D."/>
            <person name="Shittu T.A."/>
            <person name="Baroncelli R."/>
            <person name="Muthumeenakshi S."/>
            <person name="Osborne T.H."/>
            <person name="Janganan T.K."/>
            <person name="Sreenivasaprasad S."/>
        </authorList>
    </citation>
    <scope>NUCLEOTIDE SEQUENCE</scope>
    <source>
        <strain evidence="5">Conio</strain>
    </source>
</reference>
<evidence type="ECO:0000259" key="4">
    <source>
        <dbReference type="PROSITE" id="PS51782"/>
    </source>
</evidence>
<keyword evidence="1" id="KW-0147">Chitin-binding</keyword>
<dbReference type="InterPro" id="IPR052210">
    <property type="entry name" value="LysM1-like"/>
</dbReference>
<dbReference type="GO" id="GO:0008061">
    <property type="term" value="F:chitin binding"/>
    <property type="evidence" value="ECO:0007669"/>
    <property type="project" value="UniProtKB-KW"/>
</dbReference>
<dbReference type="InterPro" id="IPR018392">
    <property type="entry name" value="LysM"/>
</dbReference>
<dbReference type="OrthoDB" id="2281372at2759"/>
<keyword evidence="6" id="KW-1185">Reference proteome</keyword>
<dbReference type="Proteomes" id="UP000756921">
    <property type="component" value="Unassembled WGS sequence"/>
</dbReference>